<reference evidence="2 3" key="1">
    <citation type="journal article" date="2019" name="Microbiol. Resour. Announc.">
        <title>Complete Genome Sequence of Halomonas sulfidaeris Strain Esulfide1 Isolated from a Metal Sulfide Rock at a Depth of 2,200 Meters, Obtained Using Nanopore Sequencing.</title>
        <authorList>
            <person name="Saito M."/>
            <person name="Nishigata A."/>
            <person name="Galipon J."/>
            <person name="Arakawa K."/>
        </authorList>
    </citation>
    <scope>NUCLEOTIDE SEQUENCE [LARGE SCALE GENOMIC DNA]</scope>
    <source>
        <strain evidence="2 3">ATCC BAA-803</strain>
    </source>
</reference>
<sequence length="171" mass="18140">MLRALTGIWPVLRGSVRLDDAELSQWHDEALGQFIGYLPQEVALLNGTIEENISRFQETPDSQAIVAAAMAASVHEMIVRLPNGYRTQLGSLGTSLSGGQRQRIGLARALFGNPFIVVLDEPNSNLDAEGEAALTAAIEGVRQRGGIAVVAAHRPSALAAVDLVGLFRTAG</sequence>
<dbReference type="PANTHER" id="PTHR24221:SF654">
    <property type="entry name" value="ATP-BINDING CASSETTE SUB-FAMILY B MEMBER 6"/>
    <property type="match status" value="1"/>
</dbReference>
<proteinExistence type="predicted"/>
<dbReference type="GO" id="GO:0005524">
    <property type="term" value="F:ATP binding"/>
    <property type="evidence" value="ECO:0007669"/>
    <property type="project" value="InterPro"/>
</dbReference>
<dbReference type="SUPFAM" id="SSF52540">
    <property type="entry name" value="P-loop containing nucleoside triphosphate hydrolases"/>
    <property type="match status" value="1"/>
</dbReference>
<dbReference type="InterPro" id="IPR027417">
    <property type="entry name" value="P-loop_NTPase"/>
</dbReference>
<dbReference type="Pfam" id="PF00005">
    <property type="entry name" value="ABC_tran"/>
    <property type="match status" value="1"/>
</dbReference>
<organism evidence="2 3">
    <name type="scientific">Vreelandella sulfidaeris</name>
    <dbReference type="NCBI Taxonomy" id="115553"/>
    <lineage>
        <taxon>Bacteria</taxon>
        <taxon>Pseudomonadati</taxon>
        <taxon>Pseudomonadota</taxon>
        <taxon>Gammaproteobacteria</taxon>
        <taxon>Oceanospirillales</taxon>
        <taxon>Halomonadaceae</taxon>
        <taxon>Vreelandella</taxon>
    </lineage>
</organism>
<dbReference type="InterPro" id="IPR039421">
    <property type="entry name" value="Type_1_exporter"/>
</dbReference>
<evidence type="ECO:0000313" key="3">
    <source>
        <dbReference type="Proteomes" id="UP000320231"/>
    </source>
</evidence>
<feature type="domain" description="ABC transporter" evidence="1">
    <location>
        <begin position="2"/>
        <end position="123"/>
    </location>
</feature>
<dbReference type="AlphaFoldDB" id="A0A455UCF9"/>
<evidence type="ECO:0000259" key="1">
    <source>
        <dbReference type="Pfam" id="PF00005"/>
    </source>
</evidence>
<accession>A0A455UCF9</accession>
<name>A0A455UCF9_9GAMM</name>
<dbReference type="GO" id="GO:0016887">
    <property type="term" value="F:ATP hydrolysis activity"/>
    <property type="evidence" value="ECO:0007669"/>
    <property type="project" value="InterPro"/>
</dbReference>
<dbReference type="PANTHER" id="PTHR24221">
    <property type="entry name" value="ATP-BINDING CASSETTE SUB-FAMILY B"/>
    <property type="match status" value="1"/>
</dbReference>
<dbReference type="Gene3D" id="3.40.50.300">
    <property type="entry name" value="P-loop containing nucleotide triphosphate hydrolases"/>
    <property type="match status" value="1"/>
</dbReference>
<dbReference type="InterPro" id="IPR003439">
    <property type="entry name" value="ABC_transporter-like_ATP-bd"/>
</dbReference>
<dbReference type="GO" id="GO:0034040">
    <property type="term" value="F:ATPase-coupled lipid transmembrane transporter activity"/>
    <property type="evidence" value="ECO:0007669"/>
    <property type="project" value="TreeGrafter"/>
</dbReference>
<gene>
    <name evidence="2" type="ORF">HSBAA_21900</name>
</gene>
<evidence type="ECO:0000313" key="2">
    <source>
        <dbReference type="EMBL" id="BBI60884.1"/>
    </source>
</evidence>
<dbReference type="Proteomes" id="UP000320231">
    <property type="component" value="Chromosome"/>
</dbReference>
<dbReference type="EMBL" id="AP019514">
    <property type="protein sequence ID" value="BBI60884.1"/>
    <property type="molecule type" value="Genomic_DNA"/>
</dbReference>
<protein>
    <recommendedName>
        <fullName evidence="1">ABC transporter domain-containing protein</fullName>
    </recommendedName>
</protein>
<dbReference type="KEGG" id="hsr:HSBAA_21900"/>